<dbReference type="Pfam" id="PF07070">
    <property type="entry name" value="Spo0M"/>
    <property type="match status" value="1"/>
</dbReference>
<proteinExistence type="predicted"/>
<gene>
    <name evidence="1" type="ORF">C8P63_1181</name>
</gene>
<keyword evidence="2" id="KW-1185">Reference proteome</keyword>
<dbReference type="PANTHER" id="PTHR40053:SF1">
    <property type="entry name" value="SPORULATION-CONTROL PROTEIN SPO0M"/>
    <property type="match status" value="1"/>
</dbReference>
<reference evidence="1 2" key="1">
    <citation type="submission" date="2018-04" db="EMBL/GenBank/DDBJ databases">
        <title>Genomic Encyclopedia of Archaeal and Bacterial Type Strains, Phase II (KMG-II): from individual species to whole genera.</title>
        <authorList>
            <person name="Goeker M."/>
        </authorList>
    </citation>
    <scope>NUCLEOTIDE SEQUENCE [LARGE SCALE GENOMIC DNA]</scope>
    <source>
        <strain evidence="1 2">DSM 45787</strain>
    </source>
</reference>
<accession>A0A2T6BPX2</accession>
<comment type="caution">
    <text evidence="1">The sequence shown here is derived from an EMBL/GenBank/DDBJ whole genome shotgun (WGS) entry which is preliminary data.</text>
</comment>
<evidence type="ECO:0000313" key="2">
    <source>
        <dbReference type="Proteomes" id="UP000244240"/>
    </source>
</evidence>
<protein>
    <submittedName>
        <fullName evidence="1">Sporulation-control protein</fullName>
    </submittedName>
</protein>
<sequence length="274" mass="31001">MIKMLLASLGVGGAKIDLVLEQEEVRMGETITGEIHLKGGDVDQSIRGFSVDFCVESQLAGIEIKECVCSIPVTDEAITLKAGEERTYPFSFTCPEFLPFSYNLDKGGIWSFDDTQQQVTNTKFYFKTNLDIALAKDVKDRDTINVLPAGIVKNFLEACWRLGFFLRGESYWGERYGKAQSFHLVPRGWMRGKFDEIKFVYIPSRTKSEMEVGFEVDRSTTGIKGVLYDKLDMDEVKGGHIFSKEDLATVEKAEETIKYFILEKAKKLKGVNLY</sequence>
<dbReference type="EMBL" id="QBKR01000018">
    <property type="protein sequence ID" value="PTX58128.1"/>
    <property type="molecule type" value="Genomic_DNA"/>
</dbReference>
<dbReference type="InterPro" id="IPR009776">
    <property type="entry name" value="Spore_0_M"/>
</dbReference>
<name>A0A2T6BPX2_9BACL</name>
<dbReference type="Proteomes" id="UP000244240">
    <property type="component" value="Unassembled WGS sequence"/>
</dbReference>
<evidence type="ECO:0000313" key="1">
    <source>
        <dbReference type="EMBL" id="PTX58128.1"/>
    </source>
</evidence>
<dbReference type="AlphaFoldDB" id="A0A2T6BPX2"/>
<dbReference type="PANTHER" id="PTHR40053">
    <property type="entry name" value="SPORULATION-CONTROL PROTEIN SPO0M"/>
    <property type="match status" value="1"/>
</dbReference>
<organism evidence="1 2">
    <name type="scientific">Melghirimyces profundicolus</name>
    <dbReference type="NCBI Taxonomy" id="1242148"/>
    <lineage>
        <taxon>Bacteria</taxon>
        <taxon>Bacillati</taxon>
        <taxon>Bacillota</taxon>
        <taxon>Bacilli</taxon>
        <taxon>Bacillales</taxon>
        <taxon>Thermoactinomycetaceae</taxon>
        <taxon>Melghirimyces</taxon>
    </lineage>
</organism>